<reference evidence="1" key="1">
    <citation type="submission" date="2024-05" db="EMBL/GenBank/DDBJ databases">
        <title>Metabacillus sp. nov., isolated from the rhizosphere soil of tomato plants.</title>
        <authorList>
            <person name="Ma R."/>
        </authorList>
    </citation>
    <scope>NUCLEOTIDE SEQUENCE</scope>
    <source>
        <strain evidence="1">DBTR6</strain>
    </source>
</reference>
<sequence length="102" mass="12061">MKSRNINLIIDDELLEQFDYEGMLVHPLEPQQAMLVMSSKDDTFTLRIYKLQLQDGLGYHIVKKLTTKTFSTLVGMKYFLNTFSHFKANDFINFTRKYDDKI</sequence>
<dbReference type="Proteomes" id="UP001165287">
    <property type="component" value="Unassembled WGS sequence"/>
</dbReference>
<dbReference type="EMBL" id="JAIQUM010000030">
    <property type="protein sequence ID" value="MBZ5751346.1"/>
    <property type="molecule type" value="Genomic_DNA"/>
</dbReference>
<comment type="caution">
    <text evidence="1">The sequence shown here is derived from an EMBL/GenBank/DDBJ whole genome shotgun (WGS) entry which is preliminary data.</text>
</comment>
<organism evidence="1 2">
    <name type="scientific">Metabacillus rhizolycopersici</name>
    <dbReference type="NCBI Taxonomy" id="2875709"/>
    <lineage>
        <taxon>Bacteria</taxon>
        <taxon>Bacillati</taxon>
        <taxon>Bacillota</taxon>
        <taxon>Bacilli</taxon>
        <taxon>Bacillales</taxon>
        <taxon>Bacillaceae</taxon>
        <taxon>Metabacillus</taxon>
    </lineage>
</organism>
<protein>
    <submittedName>
        <fullName evidence="1">Uncharacterized protein</fullName>
    </submittedName>
</protein>
<name>A0ABS7UT73_9BACI</name>
<evidence type="ECO:0000313" key="1">
    <source>
        <dbReference type="EMBL" id="MBZ5751346.1"/>
    </source>
</evidence>
<gene>
    <name evidence="1" type="ORF">K9V48_14100</name>
</gene>
<dbReference type="RefSeq" id="WP_224139609.1">
    <property type="nucleotide sequence ID" value="NZ_JAIQUM010000030.1"/>
</dbReference>
<keyword evidence="2" id="KW-1185">Reference proteome</keyword>
<proteinExistence type="predicted"/>
<evidence type="ECO:0000313" key="2">
    <source>
        <dbReference type="Proteomes" id="UP001165287"/>
    </source>
</evidence>
<accession>A0ABS7UT73</accession>